<organism evidence="1 2">
    <name type="scientific">Erwinia tracheiphila</name>
    <dbReference type="NCBI Taxonomy" id="65700"/>
    <lineage>
        <taxon>Bacteria</taxon>
        <taxon>Pseudomonadati</taxon>
        <taxon>Pseudomonadota</taxon>
        <taxon>Gammaproteobacteria</taxon>
        <taxon>Enterobacterales</taxon>
        <taxon>Erwiniaceae</taxon>
        <taxon>Erwinia</taxon>
    </lineage>
</organism>
<gene>
    <name evidence="1" type="ORF">AV903_10015</name>
</gene>
<dbReference type="RefSeq" id="WP_233481559.1">
    <property type="nucleotide sequence ID" value="NZ_CP013970.1"/>
</dbReference>
<dbReference type="AlphaFoldDB" id="A0A345CS84"/>
<evidence type="ECO:0000313" key="2">
    <source>
        <dbReference type="Proteomes" id="UP000264980"/>
    </source>
</evidence>
<protein>
    <submittedName>
        <fullName evidence="1">Uncharacterized protein</fullName>
    </submittedName>
</protein>
<dbReference type="EMBL" id="CP013970">
    <property type="protein sequence ID" value="AXF76301.1"/>
    <property type="molecule type" value="Genomic_DNA"/>
</dbReference>
<name>A0A345CS84_9GAMM</name>
<dbReference type="Proteomes" id="UP000264980">
    <property type="component" value="Chromosome"/>
</dbReference>
<accession>A0A345CS84</accession>
<sequence length="88" mass="9988">MALCLRTPEFGMKYYKIAIYQPVKKAVMQQEIFNTPFYQHPVDKGYFMDALHGSLYLWIAHPPCALAVKAGECTHPAALFPVVTVTIR</sequence>
<proteinExistence type="predicted"/>
<evidence type="ECO:0000313" key="1">
    <source>
        <dbReference type="EMBL" id="AXF76301.1"/>
    </source>
</evidence>
<reference evidence="1 2" key="1">
    <citation type="submission" date="2016-01" db="EMBL/GenBank/DDBJ databases">
        <authorList>
            <person name="Oliw E.H."/>
        </authorList>
    </citation>
    <scope>NUCLEOTIDE SEQUENCE [LARGE SCALE GENOMIC DNA]</scope>
    <source>
        <strain evidence="1 2">MDcuke</strain>
    </source>
</reference>